<dbReference type="PANTHER" id="PTHR39181">
    <property type="entry name" value="TYROSINE-PROTEIN PHOSPHATASE YWQE"/>
    <property type="match status" value="1"/>
</dbReference>
<dbReference type="HOGENOM" id="CLU_085966_1_0_5"/>
<gene>
    <name evidence="5" type="ordered locus">Hden_0456</name>
</gene>
<dbReference type="Gene3D" id="3.20.20.140">
    <property type="entry name" value="Metal-dependent hydrolases"/>
    <property type="match status" value="1"/>
</dbReference>
<dbReference type="AlphaFoldDB" id="D8JS18"/>
<evidence type="ECO:0000256" key="4">
    <source>
        <dbReference type="ARBA" id="ARBA00051722"/>
    </source>
</evidence>
<protein>
    <recommendedName>
        <fullName evidence="2">protein-tyrosine-phosphatase</fullName>
        <ecNumber evidence="2">3.1.3.48</ecNumber>
    </recommendedName>
</protein>
<keyword evidence="6" id="KW-1185">Reference proteome</keyword>
<dbReference type="InterPro" id="IPR016195">
    <property type="entry name" value="Pol/histidinol_Pase-like"/>
</dbReference>
<reference evidence="6" key="1">
    <citation type="journal article" date="2011" name="J. Bacteriol.">
        <title>Genome sequences of eight morphologically diverse alphaproteobacteria.</title>
        <authorList>
            <consortium name="US DOE Joint Genome Institute"/>
            <person name="Brown P.J."/>
            <person name="Kysela D.T."/>
            <person name="Buechlein A."/>
            <person name="Hemmerich C."/>
            <person name="Brun Y.V."/>
        </authorList>
    </citation>
    <scope>NUCLEOTIDE SEQUENCE [LARGE SCALE GENOMIC DNA]</scope>
    <source>
        <strain evidence="6">ATCC 51888 / DSM 1869 / NCIB 11706 / TK 0415</strain>
    </source>
</reference>
<dbReference type="SUPFAM" id="SSF89550">
    <property type="entry name" value="PHP domain-like"/>
    <property type="match status" value="1"/>
</dbReference>
<keyword evidence="3 5" id="KW-0378">Hydrolase</keyword>
<organism evidence="5 6">
    <name type="scientific">Hyphomicrobium denitrificans (strain ATCC 51888 / DSM 1869 / NCIMB 11706 / TK 0415)</name>
    <dbReference type="NCBI Taxonomy" id="582899"/>
    <lineage>
        <taxon>Bacteria</taxon>
        <taxon>Pseudomonadati</taxon>
        <taxon>Pseudomonadota</taxon>
        <taxon>Alphaproteobacteria</taxon>
        <taxon>Hyphomicrobiales</taxon>
        <taxon>Hyphomicrobiaceae</taxon>
        <taxon>Hyphomicrobium</taxon>
    </lineage>
</organism>
<accession>D8JS18</accession>
<comment type="similarity">
    <text evidence="1">Belongs to the metallo-dependent hydrolases superfamily. CpsB/CapC family.</text>
</comment>
<comment type="catalytic activity">
    <reaction evidence="4">
        <text>O-phospho-L-tyrosyl-[protein] + H2O = L-tyrosyl-[protein] + phosphate</text>
        <dbReference type="Rhea" id="RHEA:10684"/>
        <dbReference type="Rhea" id="RHEA-COMP:10136"/>
        <dbReference type="Rhea" id="RHEA-COMP:20101"/>
        <dbReference type="ChEBI" id="CHEBI:15377"/>
        <dbReference type="ChEBI" id="CHEBI:43474"/>
        <dbReference type="ChEBI" id="CHEBI:46858"/>
        <dbReference type="ChEBI" id="CHEBI:61978"/>
        <dbReference type="EC" id="3.1.3.48"/>
    </reaction>
</comment>
<dbReference type="Proteomes" id="UP000002033">
    <property type="component" value="Chromosome"/>
</dbReference>
<evidence type="ECO:0000313" key="5">
    <source>
        <dbReference type="EMBL" id="ADJ22277.1"/>
    </source>
</evidence>
<evidence type="ECO:0000256" key="3">
    <source>
        <dbReference type="ARBA" id="ARBA00022801"/>
    </source>
</evidence>
<dbReference type="Pfam" id="PF19567">
    <property type="entry name" value="CpsB_CapC"/>
    <property type="match status" value="1"/>
</dbReference>
<dbReference type="RefSeq" id="WP_013214496.1">
    <property type="nucleotide sequence ID" value="NC_014313.1"/>
</dbReference>
<evidence type="ECO:0000256" key="2">
    <source>
        <dbReference type="ARBA" id="ARBA00013064"/>
    </source>
</evidence>
<name>D8JS18_HYPDA</name>
<sequence length="256" mass="28729">MIDLHCHILPGLDDGACDLETSLEMARMAVSEGITAIACTSHILPGLYPNTAAKLLAATDHLRNALHQSDIALDLVCGADAHMDVQFTQKLSRREIPTIADSRYVLVEPPYHVAPIRMEQFFFEILLAGYVSILTHPERLRWISEQYSIFERLSRHGVWMQITAGSLTGRFGREPRYWAERMIDEGRVHVLATDAHDTRHRPPDLSKGFEAAARRVGEREATHMVLTRPRGVLENEPPSNLPLPVGLQNKALQDMA</sequence>
<dbReference type="EMBL" id="CP002083">
    <property type="protein sequence ID" value="ADJ22277.1"/>
    <property type="molecule type" value="Genomic_DNA"/>
</dbReference>
<dbReference type="InterPro" id="IPR016667">
    <property type="entry name" value="Caps_polysacc_synth_CpsB/CapC"/>
</dbReference>
<dbReference type="STRING" id="582899.Hden_0456"/>
<evidence type="ECO:0000256" key="1">
    <source>
        <dbReference type="ARBA" id="ARBA00005750"/>
    </source>
</evidence>
<dbReference type="PIRSF" id="PIRSF016557">
    <property type="entry name" value="Caps_synth_CpsB"/>
    <property type="match status" value="1"/>
</dbReference>
<dbReference type="GO" id="GO:0030145">
    <property type="term" value="F:manganese ion binding"/>
    <property type="evidence" value="ECO:0007669"/>
    <property type="project" value="InterPro"/>
</dbReference>
<dbReference type="eggNOG" id="COG4464">
    <property type="taxonomic scope" value="Bacteria"/>
</dbReference>
<dbReference type="EC" id="3.1.3.48" evidence="2"/>
<dbReference type="OrthoDB" id="9788539at2"/>
<dbReference type="PANTHER" id="PTHR39181:SF1">
    <property type="entry name" value="TYROSINE-PROTEIN PHOSPHATASE YWQE"/>
    <property type="match status" value="1"/>
</dbReference>
<dbReference type="KEGG" id="hdn:Hden_0456"/>
<proteinExistence type="inferred from homology"/>
<dbReference type="GO" id="GO:0004725">
    <property type="term" value="F:protein tyrosine phosphatase activity"/>
    <property type="evidence" value="ECO:0007669"/>
    <property type="project" value="UniProtKB-EC"/>
</dbReference>
<evidence type="ECO:0000313" key="6">
    <source>
        <dbReference type="Proteomes" id="UP000002033"/>
    </source>
</evidence>